<proteinExistence type="inferred from homology"/>
<dbReference type="GO" id="GO:0140359">
    <property type="term" value="F:ABC-type transporter activity"/>
    <property type="evidence" value="ECO:0007669"/>
    <property type="project" value="InterPro"/>
</dbReference>
<dbReference type="CDD" id="cd03223">
    <property type="entry name" value="ABCD_peroxisomal_ALDP"/>
    <property type="match status" value="1"/>
</dbReference>
<dbReference type="GO" id="GO:0005524">
    <property type="term" value="F:ATP binding"/>
    <property type="evidence" value="ECO:0007669"/>
    <property type="project" value="UniProtKB-KW"/>
</dbReference>
<evidence type="ECO:0000256" key="2">
    <source>
        <dbReference type="ARBA" id="ARBA00008575"/>
    </source>
</evidence>
<dbReference type="KEGG" id="tpal:117653325"/>
<keyword evidence="6" id="KW-0378">Hydrolase</keyword>
<dbReference type="PANTHER" id="PTHR11384:SF67">
    <property type="entry name" value="ATP-BINDING CASSETTE SUB-FAMILY D MEMBER 1"/>
    <property type="match status" value="1"/>
</dbReference>
<dbReference type="GO" id="GO:0005778">
    <property type="term" value="C:peroxisomal membrane"/>
    <property type="evidence" value="ECO:0007669"/>
    <property type="project" value="UniProtKB-SubCell"/>
</dbReference>
<dbReference type="PANTHER" id="PTHR11384">
    <property type="entry name" value="ATP-BINDING CASSETTE, SUB-FAMILY D MEMBER"/>
    <property type="match status" value="1"/>
</dbReference>
<protein>
    <submittedName>
        <fullName evidence="15">ATP-binding cassette sub-family D member</fullName>
    </submittedName>
</protein>
<feature type="domain" description="ABC transporter" evidence="12">
    <location>
        <begin position="506"/>
        <end position="733"/>
    </location>
</feature>
<dbReference type="GO" id="GO:0016887">
    <property type="term" value="F:ATP hydrolysis activity"/>
    <property type="evidence" value="ECO:0007669"/>
    <property type="project" value="InterPro"/>
</dbReference>
<dbReference type="Gene3D" id="1.20.1560.10">
    <property type="entry name" value="ABC transporter type 1, transmembrane domain"/>
    <property type="match status" value="1"/>
</dbReference>
<evidence type="ECO:0000256" key="3">
    <source>
        <dbReference type="ARBA" id="ARBA00022448"/>
    </source>
</evidence>
<feature type="domain" description="ABC transmembrane type-1" evidence="13">
    <location>
        <begin position="142"/>
        <end position="379"/>
    </location>
</feature>
<dbReference type="RefSeq" id="XP_034254826.1">
    <property type="nucleotide sequence ID" value="XM_034398935.1"/>
</dbReference>
<dbReference type="SMART" id="SM00382">
    <property type="entry name" value="AAA"/>
    <property type="match status" value="1"/>
</dbReference>
<dbReference type="SUPFAM" id="SSF52540">
    <property type="entry name" value="P-loop containing nucleoside triphosphate hydrolases"/>
    <property type="match status" value="1"/>
</dbReference>
<keyword evidence="14" id="KW-1185">Reference proteome</keyword>
<dbReference type="Proteomes" id="UP000515158">
    <property type="component" value="Unplaced"/>
</dbReference>
<evidence type="ECO:0000256" key="5">
    <source>
        <dbReference type="ARBA" id="ARBA00022741"/>
    </source>
</evidence>
<dbReference type="InParanoid" id="A0A6P9AH41"/>
<dbReference type="PROSITE" id="PS00211">
    <property type="entry name" value="ABC_TRANSPORTER_1"/>
    <property type="match status" value="1"/>
</dbReference>
<dbReference type="InterPro" id="IPR027417">
    <property type="entry name" value="P-loop_NTPase"/>
</dbReference>
<dbReference type="InterPro" id="IPR017871">
    <property type="entry name" value="ABC_transporter-like_CS"/>
</dbReference>
<evidence type="ECO:0000313" key="15">
    <source>
        <dbReference type="RefSeq" id="XP_034254826.1"/>
    </source>
</evidence>
<dbReference type="GO" id="GO:0015910">
    <property type="term" value="P:long-chain fatty acid import into peroxisome"/>
    <property type="evidence" value="ECO:0007669"/>
    <property type="project" value="TreeGrafter"/>
</dbReference>
<dbReference type="InterPro" id="IPR036640">
    <property type="entry name" value="ABC1_TM_sf"/>
</dbReference>
<dbReference type="GO" id="GO:0007031">
    <property type="term" value="P:peroxisome organization"/>
    <property type="evidence" value="ECO:0007669"/>
    <property type="project" value="TreeGrafter"/>
</dbReference>
<reference evidence="15" key="1">
    <citation type="submission" date="2025-08" db="UniProtKB">
        <authorList>
            <consortium name="RefSeq"/>
        </authorList>
    </citation>
    <scope>IDENTIFICATION</scope>
    <source>
        <tissue evidence="15">Total insect</tissue>
    </source>
</reference>
<comment type="subcellular location">
    <subcellularLocation>
        <location evidence="1">Peroxisome membrane</location>
        <topology evidence="1">Multi-pass membrane protein</topology>
    </subcellularLocation>
</comment>
<sequence length="765" mass="85232">MPNIMSRYLDSTAAKYNIPKEYLSRTVLGTAVCLYGIKLGYPLIQQLCTKTGKPTENGVKNAKGKPPRNGTVVVANGEDVSTNNNDLVVPNGKAVKRETASSKNGRSSPAVNQEFLLQLEKLIRIMIPRFWCTETGLLSVHTLALFTRTFLSIYVASMEGQIVKFIVRRDIWNFSIMLLKWLGVAVPATFINSMIRYLENKLALAFRTRLVRHAYSLYFKGQTYYRVANLDGRIENADHRLTDDITAFTSSVAHLYSHLTKPLFDCALIGLALAQSSRRMGANIIPGPLLACIVIGATGQILKAVSPKFGLLVAEEANKKGYLRSIHSRVITNAEEIAFYGGHKVELNHLQKAYYMLVRQKNHIFQQRLWYVMVEQFLMKYVWSGTGMVMVALPIVMGTRQSSDGTPDSGVSERTQYFTTARNLLVSGADAVERLMSSYKEVVELAGYTSRVGEMLDVFGDVSEGRYRRTATSATKQSSKGYDRLEFKDGLPVAKGKIIESTDGSISLIDVPVVTPNCDVVVPSLTLVVHPGMHLLITGPNGCGKSSMFRILSGLWPVYAGELHRPKDCPMFYIPQRPYMSLGSLRDQIIYPDTVEDMRKKGLTDDDLERSLSLVHLAQLVSREGGWDSQADWKDVLSGGEKQRVAVARLFYHRPKFALLDECTSAVSIDVESNIYQAAKDAGITLLTITHRPSLWKFHSHILQFDGEGGWDLSPLDAKTAMTLRQEKAHLEAQLADIPVTQQRLQVVCKELADEENRLSSSTLN</sequence>
<dbReference type="FunCoup" id="A0A6P9AH41">
    <property type="interactions" value="325"/>
</dbReference>
<dbReference type="SUPFAM" id="SSF90123">
    <property type="entry name" value="ABC transporter transmembrane region"/>
    <property type="match status" value="1"/>
</dbReference>
<evidence type="ECO:0000256" key="4">
    <source>
        <dbReference type="ARBA" id="ARBA00022692"/>
    </source>
</evidence>
<dbReference type="InterPro" id="IPR003439">
    <property type="entry name" value="ABC_transporter-like_ATP-bd"/>
</dbReference>
<keyword evidence="5" id="KW-0547">Nucleotide-binding</keyword>
<evidence type="ECO:0000256" key="8">
    <source>
        <dbReference type="ARBA" id="ARBA00022967"/>
    </source>
</evidence>
<keyword evidence="11" id="KW-0576">Peroxisome</keyword>
<evidence type="ECO:0000256" key="7">
    <source>
        <dbReference type="ARBA" id="ARBA00022840"/>
    </source>
</evidence>
<evidence type="ECO:0000313" key="14">
    <source>
        <dbReference type="Proteomes" id="UP000515158"/>
    </source>
</evidence>
<dbReference type="GO" id="GO:0005324">
    <property type="term" value="F:long-chain fatty acid transmembrane transporter activity"/>
    <property type="evidence" value="ECO:0007669"/>
    <property type="project" value="TreeGrafter"/>
</dbReference>
<dbReference type="CTD" id="124194077"/>
<dbReference type="InterPro" id="IPR050835">
    <property type="entry name" value="ABC_transporter_sub-D"/>
</dbReference>
<dbReference type="Pfam" id="PF00005">
    <property type="entry name" value="ABC_tran"/>
    <property type="match status" value="1"/>
</dbReference>
<keyword evidence="10" id="KW-0472">Membrane</keyword>
<evidence type="ECO:0000256" key="6">
    <source>
        <dbReference type="ARBA" id="ARBA00022801"/>
    </source>
</evidence>
<dbReference type="GO" id="GO:0042760">
    <property type="term" value="P:very long-chain fatty acid catabolic process"/>
    <property type="evidence" value="ECO:0007669"/>
    <property type="project" value="TreeGrafter"/>
</dbReference>
<keyword evidence="9" id="KW-1133">Transmembrane helix</keyword>
<keyword evidence="3" id="KW-0813">Transport</keyword>
<organism evidence="15">
    <name type="scientific">Thrips palmi</name>
    <name type="common">Melon thrips</name>
    <dbReference type="NCBI Taxonomy" id="161013"/>
    <lineage>
        <taxon>Eukaryota</taxon>
        <taxon>Metazoa</taxon>
        <taxon>Ecdysozoa</taxon>
        <taxon>Arthropoda</taxon>
        <taxon>Hexapoda</taxon>
        <taxon>Insecta</taxon>
        <taxon>Pterygota</taxon>
        <taxon>Neoptera</taxon>
        <taxon>Paraneoptera</taxon>
        <taxon>Thysanoptera</taxon>
        <taxon>Terebrantia</taxon>
        <taxon>Thripoidea</taxon>
        <taxon>Thripidae</taxon>
        <taxon>Thrips</taxon>
    </lineage>
</organism>
<dbReference type="GeneID" id="117653325"/>
<dbReference type="GO" id="GO:0006635">
    <property type="term" value="P:fatty acid beta-oxidation"/>
    <property type="evidence" value="ECO:0007669"/>
    <property type="project" value="TreeGrafter"/>
</dbReference>
<dbReference type="PROSITE" id="PS50929">
    <property type="entry name" value="ABC_TM1F"/>
    <property type="match status" value="1"/>
</dbReference>
<comment type="similarity">
    <text evidence="2">Belongs to the ABC transporter superfamily. ABCD family. Peroxisomal fatty acyl CoA transporter (TC 3.A.1.203) subfamily.</text>
</comment>
<evidence type="ECO:0000256" key="10">
    <source>
        <dbReference type="ARBA" id="ARBA00023136"/>
    </source>
</evidence>
<evidence type="ECO:0000259" key="12">
    <source>
        <dbReference type="PROSITE" id="PS50893"/>
    </source>
</evidence>
<keyword evidence="8" id="KW-1278">Translocase</keyword>
<dbReference type="InterPro" id="IPR011527">
    <property type="entry name" value="ABC1_TM_dom"/>
</dbReference>
<dbReference type="Gene3D" id="3.40.50.300">
    <property type="entry name" value="P-loop containing nucleotide triphosphate hydrolases"/>
    <property type="match status" value="1"/>
</dbReference>
<evidence type="ECO:0000256" key="1">
    <source>
        <dbReference type="ARBA" id="ARBA00004585"/>
    </source>
</evidence>
<dbReference type="Pfam" id="PF06472">
    <property type="entry name" value="ABC_membrane_2"/>
    <property type="match status" value="1"/>
</dbReference>
<dbReference type="PROSITE" id="PS50893">
    <property type="entry name" value="ABC_TRANSPORTER_2"/>
    <property type="match status" value="1"/>
</dbReference>
<keyword evidence="7 15" id="KW-0067">ATP-binding</keyword>
<evidence type="ECO:0000259" key="13">
    <source>
        <dbReference type="PROSITE" id="PS50929"/>
    </source>
</evidence>
<dbReference type="FunFam" id="3.40.50.300:FF:000800">
    <property type="entry name" value="ATP-binding cassette sub-family D member 1"/>
    <property type="match status" value="1"/>
</dbReference>
<accession>A0A6P9AH41</accession>
<name>A0A6P9AH41_THRPL</name>
<keyword evidence="4" id="KW-0812">Transmembrane</keyword>
<dbReference type="InterPro" id="IPR003593">
    <property type="entry name" value="AAA+_ATPase"/>
</dbReference>
<evidence type="ECO:0000256" key="11">
    <source>
        <dbReference type="ARBA" id="ARBA00023140"/>
    </source>
</evidence>
<dbReference type="AlphaFoldDB" id="A0A6P9AH41"/>
<gene>
    <name evidence="15" type="primary">LOC117653325</name>
</gene>
<evidence type="ECO:0000256" key="9">
    <source>
        <dbReference type="ARBA" id="ARBA00022989"/>
    </source>
</evidence>
<dbReference type="OrthoDB" id="422637at2759"/>